<feature type="region of interest" description="Disordered" evidence="1">
    <location>
        <begin position="1"/>
        <end position="26"/>
    </location>
</feature>
<reference evidence="2 3" key="1">
    <citation type="submission" date="2020-04" db="EMBL/GenBank/DDBJ databases">
        <authorList>
            <person name="De Canck E."/>
        </authorList>
    </citation>
    <scope>NUCLEOTIDE SEQUENCE [LARGE SCALE GENOMIC DNA]</scope>
    <source>
        <strain evidence="2 3">LMG 28138</strain>
    </source>
</reference>
<evidence type="ECO:0000313" key="2">
    <source>
        <dbReference type="EMBL" id="CAB3775977.1"/>
    </source>
</evidence>
<evidence type="ECO:0000256" key="1">
    <source>
        <dbReference type="SAM" id="MobiDB-lite"/>
    </source>
</evidence>
<gene>
    <name evidence="2" type="ORF">LMG28138_00055</name>
</gene>
<proteinExistence type="predicted"/>
<dbReference type="Proteomes" id="UP000494115">
    <property type="component" value="Unassembled WGS sequence"/>
</dbReference>
<dbReference type="AlphaFoldDB" id="A0A6S7ARZ0"/>
<sequence>MVRNAVKKTRAGNKEERSRFGRAATSAGVVPRAGKGALKAEYRAAVNVQEAWVNTESVDMDAHFVSSEPNSSRWDYGVGVKRGGVELAFWIEPHPASSYLKLPF</sequence>
<organism evidence="2 3">
    <name type="scientific">Pararobbsia alpina</name>
    <dbReference type="NCBI Taxonomy" id="621374"/>
    <lineage>
        <taxon>Bacteria</taxon>
        <taxon>Pseudomonadati</taxon>
        <taxon>Pseudomonadota</taxon>
        <taxon>Betaproteobacteria</taxon>
        <taxon>Burkholderiales</taxon>
        <taxon>Burkholderiaceae</taxon>
        <taxon>Pararobbsia</taxon>
    </lineage>
</organism>
<keyword evidence="3" id="KW-1185">Reference proteome</keyword>
<name>A0A6S7ARZ0_9BURK</name>
<protein>
    <submittedName>
        <fullName evidence="2">Uncharacterized protein</fullName>
    </submittedName>
</protein>
<dbReference type="EMBL" id="CADIKM010000001">
    <property type="protein sequence ID" value="CAB3775977.1"/>
    <property type="molecule type" value="Genomic_DNA"/>
</dbReference>
<evidence type="ECO:0000313" key="3">
    <source>
        <dbReference type="Proteomes" id="UP000494115"/>
    </source>
</evidence>
<accession>A0A6S7ARZ0</accession>
<feature type="compositionally biased region" description="Basic residues" evidence="1">
    <location>
        <begin position="1"/>
        <end position="11"/>
    </location>
</feature>